<evidence type="ECO:0000256" key="9">
    <source>
        <dbReference type="ARBA" id="ARBA00033158"/>
    </source>
</evidence>
<dbReference type="InterPro" id="IPR007838">
    <property type="entry name" value="Cell_div_ZapA-like"/>
</dbReference>
<dbReference type="GO" id="GO:0032153">
    <property type="term" value="C:cell division site"/>
    <property type="evidence" value="ECO:0007669"/>
    <property type="project" value="TreeGrafter"/>
</dbReference>
<keyword evidence="3" id="KW-0963">Cytoplasm</keyword>
<comment type="function">
    <text evidence="7">Activator of cell division through the inhibition of FtsZ GTPase activity, therefore promoting FtsZ assembly into bundles of protofilaments necessary for the formation of the division Z ring. It is recruited early at mid-cell but it is not essential for cell division.</text>
</comment>
<organism evidence="10 11">
    <name type="scientific">Acetobacter pasteurianus subsp. pasteurianus</name>
    <dbReference type="NCBI Taxonomy" id="481145"/>
    <lineage>
        <taxon>Bacteria</taxon>
        <taxon>Pseudomonadati</taxon>
        <taxon>Pseudomonadota</taxon>
        <taxon>Alphaproteobacteria</taxon>
        <taxon>Acetobacterales</taxon>
        <taxon>Acetobacteraceae</taxon>
        <taxon>Acetobacter</taxon>
    </lineage>
</organism>
<dbReference type="Pfam" id="PF05164">
    <property type="entry name" value="ZapA"/>
    <property type="match status" value="1"/>
</dbReference>
<dbReference type="Proteomes" id="UP000196205">
    <property type="component" value="Chromosome"/>
</dbReference>
<gene>
    <name evidence="10" type="ORF">S1001342_01439</name>
</gene>
<dbReference type="GO" id="GO:0043093">
    <property type="term" value="P:FtsZ-dependent cytokinesis"/>
    <property type="evidence" value="ECO:0007669"/>
    <property type="project" value="TreeGrafter"/>
</dbReference>
<dbReference type="PANTHER" id="PTHR34981">
    <property type="entry name" value="CELL DIVISION PROTEIN ZAPA"/>
    <property type="match status" value="1"/>
</dbReference>
<evidence type="ECO:0000256" key="5">
    <source>
        <dbReference type="ARBA" id="ARBA00023210"/>
    </source>
</evidence>
<name>A0A1Y0Y6F6_ACEPA</name>
<dbReference type="InterPro" id="IPR036192">
    <property type="entry name" value="Cell_div_ZapA-like_sf"/>
</dbReference>
<evidence type="ECO:0000313" key="11">
    <source>
        <dbReference type="Proteomes" id="UP000196205"/>
    </source>
</evidence>
<dbReference type="AlphaFoldDB" id="A0A1Y0Y6F6"/>
<sequence>MALVSVRINGHSYTVGCDNGQERHVQAMAQQVERRVQRVRDMGFSGDARVLVLAALLMADEIQDLSGSRVPDATIQAAKDAERLRAEQALTTSRLADLAERAESLAAELERAYIDGAGLPNA</sequence>
<dbReference type="Gene3D" id="3.30.160.880">
    <property type="entry name" value="Cell division protein ZapA protomer, N-terminal domain"/>
    <property type="match status" value="1"/>
</dbReference>
<reference evidence="10 11" key="1">
    <citation type="submission" date="2017-05" db="EMBL/GenBank/DDBJ databases">
        <title>Genome sequence of Acetobacter pasteurianus subsp. pasteurianus strain SRCM101342.</title>
        <authorList>
            <person name="Cho S.H."/>
        </authorList>
    </citation>
    <scope>NUCLEOTIDE SEQUENCE [LARGE SCALE GENOMIC DNA]</scope>
    <source>
        <strain evidence="10 11">SRCM101342</strain>
    </source>
</reference>
<accession>A0A1Y0Y6F6</accession>
<evidence type="ECO:0000256" key="2">
    <source>
        <dbReference type="ARBA" id="ARBA00015195"/>
    </source>
</evidence>
<evidence type="ECO:0000256" key="8">
    <source>
        <dbReference type="ARBA" id="ARBA00026068"/>
    </source>
</evidence>
<dbReference type="InterPro" id="IPR042233">
    <property type="entry name" value="Cell_div_ZapA_N"/>
</dbReference>
<evidence type="ECO:0000256" key="1">
    <source>
        <dbReference type="ARBA" id="ARBA00004496"/>
    </source>
</evidence>
<evidence type="ECO:0000256" key="6">
    <source>
        <dbReference type="ARBA" id="ARBA00023306"/>
    </source>
</evidence>
<evidence type="ECO:0000256" key="7">
    <source>
        <dbReference type="ARBA" id="ARBA00024910"/>
    </source>
</evidence>
<proteinExistence type="predicted"/>
<dbReference type="GO" id="GO:0000917">
    <property type="term" value="P:division septum assembly"/>
    <property type="evidence" value="ECO:0007669"/>
    <property type="project" value="UniProtKB-KW"/>
</dbReference>
<keyword evidence="5" id="KW-0717">Septation</keyword>
<dbReference type="GO" id="GO:0000921">
    <property type="term" value="P:septin ring assembly"/>
    <property type="evidence" value="ECO:0007669"/>
    <property type="project" value="TreeGrafter"/>
</dbReference>
<dbReference type="EMBL" id="CP021509">
    <property type="protein sequence ID" value="ARW47766.1"/>
    <property type="molecule type" value="Genomic_DNA"/>
</dbReference>
<comment type="subunit">
    <text evidence="8">Homodimer. Interacts with FtsZ.</text>
</comment>
<dbReference type="GO" id="GO:0030428">
    <property type="term" value="C:cell septum"/>
    <property type="evidence" value="ECO:0007669"/>
    <property type="project" value="TreeGrafter"/>
</dbReference>
<evidence type="ECO:0000313" key="10">
    <source>
        <dbReference type="EMBL" id="ARW47766.1"/>
    </source>
</evidence>
<dbReference type="SUPFAM" id="SSF102829">
    <property type="entry name" value="Cell division protein ZapA-like"/>
    <property type="match status" value="1"/>
</dbReference>
<evidence type="ECO:0000256" key="3">
    <source>
        <dbReference type="ARBA" id="ARBA00022490"/>
    </source>
</evidence>
<comment type="subcellular location">
    <subcellularLocation>
        <location evidence="1">Cytoplasm</location>
    </subcellularLocation>
</comment>
<keyword evidence="6" id="KW-0131">Cell cycle</keyword>
<keyword evidence="4" id="KW-0132">Cell division</keyword>
<protein>
    <recommendedName>
        <fullName evidence="2">Cell division protein ZapA</fullName>
    </recommendedName>
    <alternativeName>
        <fullName evidence="9">Z ring-associated protein ZapA</fullName>
    </alternativeName>
</protein>
<dbReference type="GO" id="GO:0005829">
    <property type="term" value="C:cytosol"/>
    <property type="evidence" value="ECO:0007669"/>
    <property type="project" value="TreeGrafter"/>
</dbReference>
<evidence type="ECO:0000256" key="4">
    <source>
        <dbReference type="ARBA" id="ARBA00022618"/>
    </source>
</evidence>
<dbReference type="PANTHER" id="PTHR34981:SF1">
    <property type="entry name" value="CELL DIVISION PROTEIN ZAPA"/>
    <property type="match status" value="1"/>
</dbReference>